<dbReference type="AlphaFoldDB" id="A0A642V6D4"/>
<reference evidence="2" key="1">
    <citation type="journal article" date="2019" name="G3 (Bethesda)">
        <title>Genome Assemblies of Two Rare Opportunistic Yeast Pathogens: Diutina rugosa (syn. Candida rugosa) and Trichomonascus ciferrii (syn. Candida ciferrii).</title>
        <authorList>
            <person name="Mixao V."/>
            <person name="Saus E."/>
            <person name="Hansen A.P."/>
            <person name="Lass-Florl C."/>
            <person name="Gabaldon T."/>
        </authorList>
    </citation>
    <scope>NUCLEOTIDE SEQUENCE</scope>
    <source>
        <strain evidence="2">CBS 4856</strain>
    </source>
</reference>
<evidence type="ECO:0000256" key="1">
    <source>
        <dbReference type="SAM" id="MobiDB-lite"/>
    </source>
</evidence>
<feature type="region of interest" description="Disordered" evidence="1">
    <location>
        <begin position="226"/>
        <end position="521"/>
    </location>
</feature>
<feature type="compositionally biased region" description="Polar residues" evidence="1">
    <location>
        <begin position="90"/>
        <end position="108"/>
    </location>
</feature>
<feature type="compositionally biased region" description="Low complexity" evidence="1">
    <location>
        <begin position="55"/>
        <end position="72"/>
    </location>
</feature>
<feature type="compositionally biased region" description="Polar residues" evidence="1">
    <location>
        <begin position="1"/>
        <end position="19"/>
    </location>
</feature>
<feature type="compositionally biased region" description="Pro residues" evidence="1">
    <location>
        <begin position="295"/>
        <end position="305"/>
    </location>
</feature>
<proteinExistence type="predicted"/>
<feature type="compositionally biased region" description="Low complexity" evidence="1">
    <location>
        <begin position="454"/>
        <end position="464"/>
    </location>
</feature>
<feature type="region of interest" description="Disordered" evidence="1">
    <location>
        <begin position="1"/>
        <end position="126"/>
    </location>
</feature>
<sequence length="521" mass="57047">MSFSSTTIARPSMANNFTFPKNKDQQEQPQQQYSRPPSVGKQNRPNTLREEEEPQQQPHLQQQQQQHQTHQQNATTLPPPSSSSGKEDTTTNTNPVDTSPSPKSSMSENKQHDSGGGGGSDDPALSALFGTSVSTWHYTDDALKQALAVRAEQERTKQEFYRCELLKRALEGNIPPQSIPLLFKNGNDFEAVSNQLKDQSPAALAASFAQTYPALLKQSKSQLNPLMTEQHQQQQQQHSPSSHQRNLSLPPQPRPQPQPQQQQPPAPPQQSTFRPGHHHHASTSAIPNMTQMSPRHPPPGPPQHTPFPTRGWQANQPYLNHPPPTQSQFSASPSSPSGLQVYQFHHYDPNLKKTTNVTSPKKDSDSGEQQGIKRQKSVSDKDRDRTGSPTPKAAPSGAAAAAMAHSNISRRRTMGHARHRSEASIVRSSDFHPYLGPPKSKQQPQQRGASPQPESGSESGGVSVLANVAAAESERQSTPRSAAQSTGPSTSAAPTTETEVGEERSRRHDVNFMIEKEGQSS</sequence>
<dbReference type="Pfam" id="PF10846">
    <property type="entry name" value="DUF2722"/>
    <property type="match status" value="1"/>
</dbReference>
<feature type="compositionally biased region" description="Low complexity" evidence="1">
    <location>
        <begin position="326"/>
        <end position="337"/>
    </location>
</feature>
<feature type="compositionally biased region" description="Basic and acidic residues" evidence="1">
    <location>
        <begin position="501"/>
        <end position="521"/>
    </location>
</feature>
<dbReference type="VEuPathDB" id="FungiDB:TRICI_002626"/>
<feature type="compositionally biased region" description="Basic residues" evidence="1">
    <location>
        <begin position="408"/>
        <end position="419"/>
    </location>
</feature>
<feature type="compositionally biased region" description="Basic and acidic residues" evidence="1">
    <location>
        <begin position="377"/>
        <end position="386"/>
    </location>
</feature>
<feature type="compositionally biased region" description="Polar residues" evidence="1">
    <location>
        <begin position="440"/>
        <end position="453"/>
    </location>
</feature>
<feature type="compositionally biased region" description="Polar residues" evidence="1">
    <location>
        <begin position="282"/>
        <end position="293"/>
    </location>
</feature>
<accession>A0A642V6D4</accession>
<name>A0A642V6D4_9ASCO</name>
<feature type="compositionally biased region" description="Low complexity" evidence="1">
    <location>
        <begin position="481"/>
        <end position="496"/>
    </location>
</feature>
<evidence type="ECO:0000313" key="2">
    <source>
        <dbReference type="EMBL" id="KAA8915269.1"/>
    </source>
</evidence>
<comment type="caution">
    <text evidence="2">The sequence shown here is derived from an EMBL/GenBank/DDBJ whole genome shotgun (WGS) entry which is preliminary data.</text>
</comment>
<dbReference type="EMBL" id="SWFS01000179">
    <property type="protein sequence ID" value="KAA8915269.1"/>
    <property type="molecule type" value="Genomic_DNA"/>
</dbReference>
<evidence type="ECO:0000313" key="3">
    <source>
        <dbReference type="Proteomes" id="UP000761534"/>
    </source>
</evidence>
<dbReference type="Proteomes" id="UP000761534">
    <property type="component" value="Unassembled WGS sequence"/>
</dbReference>
<protein>
    <submittedName>
        <fullName evidence="2">Uncharacterized protein</fullName>
    </submittedName>
</protein>
<gene>
    <name evidence="2" type="ORF">TRICI_002626</name>
</gene>
<organism evidence="2 3">
    <name type="scientific">Trichomonascus ciferrii</name>
    <dbReference type="NCBI Taxonomy" id="44093"/>
    <lineage>
        <taxon>Eukaryota</taxon>
        <taxon>Fungi</taxon>
        <taxon>Dikarya</taxon>
        <taxon>Ascomycota</taxon>
        <taxon>Saccharomycotina</taxon>
        <taxon>Dipodascomycetes</taxon>
        <taxon>Dipodascales</taxon>
        <taxon>Trichomonascaceae</taxon>
        <taxon>Trichomonascus</taxon>
        <taxon>Trichomonascus ciferrii complex</taxon>
    </lineage>
</organism>
<feature type="compositionally biased region" description="Low complexity" evidence="1">
    <location>
        <begin position="393"/>
        <end position="404"/>
    </location>
</feature>
<dbReference type="InterPro" id="IPR021216">
    <property type="entry name" value="DUF2722"/>
</dbReference>
<dbReference type="OrthoDB" id="4095763at2759"/>
<feature type="compositionally biased region" description="Low complexity" evidence="1">
    <location>
        <begin position="230"/>
        <end position="244"/>
    </location>
</feature>
<feature type="compositionally biased region" description="Pro residues" evidence="1">
    <location>
        <begin position="250"/>
        <end position="268"/>
    </location>
</feature>
<keyword evidence="3" id="KW-1185">Reference proteome</keyword>